<keyword evidence="2" id="KW-1185">Reference proteome</keyword>
<dbReference type="Proteomes" id="UP001148629">
    <property type="component" value="Unassembled WGS sequence"/>
</dbReference>
<sequence length="123" mass="12359">MAAAYTSYARSVVSWVSELQDDFSSVIDACKDVPEVQSELSSLEVPTTGFCESYIWADAPATSTATVKATDSTTIGSATGSVTDTASGTSTPDSVADSAGARKAGQGIAAVVAVACFAVAGVY</sequence>
<name>A0ACC1S117_9HYPO</name>
<organism evidence="1 2">
    <name type="scientific">Fusarium decemcellulare</name>
    <dbReference type="NCBI Taxonomy" id="57161"/>
    <lineage>
        <taxon>Eukaryota</taxon>
        <taxon>Fungi</taxon>
        <taxon>Dikarya</taxon>
        <taxon>Ascomycota</taxon>
        <taxon>Pezizomycotina</taxon>
        <taxon>Sordariomycetes</taxon>
        <taxon>Hypocreomycetidae</taxon>
        <taxon>Hypocreales</taxon>
        <taxon>Nectriaceae</taxon>
        <taxon>Fusarium</taxon>
        <taxon>Fusarium decemcellulare species complex</taxon>
    </lineage>
</organism>
<evidence type="ECO:0000313" key="2">
    <source>
        <dbReference type="Proteomes" id="UP001148629"/>
    </source>
</evidence>
<dbReference type="EMBL" id="JANRMS010001253">
    <property type="protein sequence ID" value="KAJ3529744.1"/>
    <property type="molecule type" value="Genomic_DNA"/>
</dbReference>
<gene>
    <name evidence="1" type="ORF">NM208_g9624</name>
</gene>
<accession>A0ACC1S117</accession>
<reference evidence="1" key="1">
    <citation type="submission" date="2022-08" db="EMBL/GenBank/DDBJ databases">
        <title>Genome Sequence of Fusarium decemcellulare.</title>
        <authorList>
            <person name="Buettner E."/>
        </authorList>
    </citation>
    <scope>NUCLEOTIDE SEQUENCE</scope>
    <source>
        <strain evidence="1">Babe19</strain>
    </source>
</reference>
<evidence type="ECO:0000313" key="1">
    <source>
        <dbReference type="EMBL" id="KAJ3529744.1"/>
    </source>
</evidence>
<comment type="caution">
    <text evidence="1">The sequence shown here is derived from an EMBL/GenBank/DDBJ whole genome shotgun (WGS) entry which is preliminary data.</text>
</comment>
<proteinExistence type="predicted"/>
<protein>
    <submittedName>
        <fullName evidence="1">Uncharacterized protein</fullName>
    </submittedName>
</protein>